<proteinExistence type="predicted"/>
<name>A0A941I6Y1_9BURK</name>
<dbReference type="AlphaFoldDB" id="A0A941I6Y1"/>
<evidence type="ECO:0000256" key="1">
    <source>
        <dbReference type="SAM" id="Phobius"/>
    </source>
</evidence>
<protein>
    <submittedName>
        <fullName evidence="2">Uncharacterized protein</fullName>
    </submittedName>
</protein>
<keyword evidence="3" id="KW-1185">Reference proteome</keyword>
<comment type="caution">
    <text evidence="2">The sequence shown here is derived from an EMBL/GenBank/DDBJ whole genome shotgun (WGS) entry which is preliminary data.</text>
</comment>
<dbReference type="Proteomes" id="UP000680067">
    <property type="component" value="Unassembled WGS sequence"/>
</dbReference>
<sequence>METFTYRGKTLEFRSITGTVLDTSTRSETHISGGGGGGYIGPNGGHIDNISIRSHNTTHQEFWIKTEDGMEKSVNISGTSIPLRANQRITLISAEQKGRNEGWYASVINHNANQFSFICDGASLNNLMKLEVFPKHFLLIGFALWAGLAIAFHDGWLAIFFATIVMGIFAINKNARIKRLISSLNAHIEKVSQPFLQRS</sequence>
<dbReference type="RefSeq" id="WP_212686680.1">
    <property type="nucleotide sequence ID" value="NZ_JAGSPN010000002.1"/>
</dbReference>
<reference evidence="2" key="1">
    <citation type="submission" date="2021-04" db="EMBL/GenBank/DDBJ databases">
        <title>novel species isolated from subtropical streams in China.</title>
        <authorList>
            <person name="Lu H."/>
        </authorList>
    </citation>
    <scope>NUCLEOTIDE SEQUENCE</scope>
    <source>
        <strain evidence="2">LFS511W</strain>
    </source>
</reference>
<organism evidence="2 3">
    <name type="scientific">Undibacterium luofuense</name>
    <dbReference type="NCBI Taxonomy" id="2828733"/>
    <lineage>
        <taxon>Bacteria</taxon>
        <taxon>Pseudomonadati</taxon>
        <taxon>Pseudomonadota</taxon>
        <taxon>Betaproteobacteria</taxon>
        <taxon>Burkholderiales</taxon>
        <taxon>Oxalobacteraceae</taxon>
        <taxon>Undibacterium</taxon>
    </lineage>
</organism>
<feature type="transmembrane region" description="Helical" evidence="1">
    <location>
        <begin position="132"/>
        <end position="150"/>
    </location>
</feature>
<dbReference type="EMBL" id="JAGSPN010000002">
    <property type="protein sequence ID" value="MBR7781313.1"/>
    <property type="molecule type" value="Genomic_DNA"/>
</dbReference>
<keyword evidence="1" id="KW-0472">Membrane</keyword>
<evidence type="ECO:0000313" key="2">
    <source>
        <dbReference type="EMBL" id="MBR7781313.1"/>
    </source>
</evidence>
<keyword evidence="1" id="KW-1133">Transmembrane helix</keyword>
<accession>A0A941I6Y1</accession>
<evidence type="ECO:0000313" key="3">
    <source>
        <dbReference type="Proteomes" id="UP000680067"/>
    </source>
</evidence>
<keyword evidence="1" id="KW-0812">Transmembrane</keyword>
<gene>
    <name evidence="2" type="ORF">KDM89_04080</name>
</gene>
<feature type="transmembrane region" description="Helical" evidence="1">
    <location>
        <begin position="156"/>
        <end position="172"/>
    </location>
</feature>